<name>A0ABR4XRU4_9LACO</name>
<protein>
    <recommendedName>
        <fullName evidence="1">PRD domain-containing protein</fullName>
    </recommendedName>
</protein>
<sequence>MKKLIETTLSNSLEIITVDYKQLYDLLKNHDKKFFANTRLIMTTTDINSEITEGSGTEIFNVYSVFDQKSSLKLQKVLRESGENQKSINSLIDKLLRFLSIEGIKGRLQILNPDIVIEDSQEIVKHYENFYDVKFDARLKLNLYMHISLMIERMIISRHLQQSTIDKTLLSSQEQDFFSLSSGIFQPLEQKFNITIQDHEIDLLYQLLKDYLS</sequence>
<reference evidence="2 3" key="1">
    <citation type="journal article" date="2014" name="Antonie Van Leeuwenhoek">
        <title>Oenococcus alcoholitolerans sp. nov., a lactic acid bacteria isolated from cachaca and ethanol fermentation processes.</title>
        <authorList>
            <person name="Badotti F."/>
            <person name="Moreira A.P."/>
            <person name="Tonon L.A."/>
            <person name="de Lucena B.T."/>
            <person name="Gomes Fde C."/>
            <person name="Kruger R."/>
            <person name="Thompson C.C."/>
            <person name="de Morais M.A.Jr."/>
            <person name="Rosa C.A."/>
            <person name="Thompson F.L."/>
        </authorList>
    </citation>
    <scope>NUCLEOTIDE SEQUENCE [LARGE SCALE GENOMIC DNA]</scope>
    <source>
        <strain evidence="2 3">UFRJ-M7.2.18</strain>
    </source>
</reference>
<dbReference type="Pfam" id="PF00874">
    <property type="entry name" value="PRD"/>
    <property type="match status" value="1"/>
</dbReference>
<feature type="domain" description="PRD" evidence="1">
    <location>
        <begin position="111"/>
        <end position="213"/>
    </location>
</feature>
<proteinExistence type="predicted"/>
<keyword evidence="3" id="KW-1185">Reference proteome</keyword>
<gene>
    <name evidence="2" type="ORF">Q757_02380</name>
</gene>
<evidence type="ECO:0000313" key="2">
    <source>
        <dbReference type="EMBL" id="KGO32208.1"/>
    </source>
</evidence>
<organism evidence="2 3">
    <name type="scientific">Oenococcus alcoholitolerans</name>
    <dbReference type="NCBI Taxonomy" id="931074"/>
    <lineage>
        <taxon>Bacteria</taxon>
        <taxon>Bacillati</taxon>
        <taxon>Bacillota</taxon>
        <taxon>Bacilli</taxon>
        <taxon>Lactobacillales</taxon>
        <taxon>Lactobacillaceae</taxon>
        <taxon>Oenococcus</taxon>
    </lineage>
</organism>
<dbReference type="PROSITE" id="PS51372">
    <property type="entry name" value="PRD_2"/>
    <property type="match status" value="1"/>
</dbReference>
<evidence type="ECO:0000259" key="1">
    <source>
        <dbReference type="PROSITE" id="PS51372"/>
    </source>
</evidence>
<dbReference type="InterPro" id="IPR011608">
    <property type="entry name" value="PRD"/>
</dbReference>
<evidence type="ECO:0000313" key="3">
    <source>
        <dbReference type="Proteomes" id="UP000030023"/>
    </source>
</evidence>
<comment type="caution">
    <text evidence="2">The sequence shown here is derived from an EMBL/GenBank/DDBJ whole genome shotgun (WGS) entry which is preliminary data.</text>
</comment>
<dbReference type="Gene3D" id="1.10.1790.10">
    <property type="entry name" value="PRD domain"/>
    <property type="match status" value="1"/>
</dbReference>
<dbReference type="EMBL" id="AXCV01000066">
    <property type="protein sequence ID" value="KGO32208.1"/>
    <property type="molecule type" value="Genomic_DNA"/>
</dbReference>
<dbReference type="SUPFAM" id="SSF63520">
    <property type="entry name" value="PTS-regulatory domain, PRD"/>
    <property type="match status" value="1"/>
</dbReference>
<dbReference type="Proteomes" id="UP000030023">
    <property type="component" value="Unassembled WGS sequence"/>
</dbReference>
<dbReference type="InterPro" id="IPR036634">
    <property type="entry name" value="PRD_sf"/>
</dbReference>
<accession>A0ABR4XRU4</accession>